<organism evidence="2 3">
    <name type="scientific">Aeromonas jandaei</name>
    <dbReference type="NCBI Taxonomy" id="650"/>
    <lineage>
        <taxon>Bacteria</taxon>
        <taxon>Pseudomonadati</taxon>
        <taxon>Pseudomonadota</taxon>
        <taxon>Gammaproteobacteria</taxon>
        <taxon>Aeromonadales</taxon>
        <taxon>Aeromonadaceae</taxon>
        <taxon>Aeromonas</taxon>
    </lineage>
</organism>
<dbReference type="AlphaFoldDB" id="A0ABD7EJF1"/>
<sequence length="240" mass="26553">MKKITLIALVLSTALFGCNKDPKAMQFPNDISKWKTDSEFTGAVKQLNDDDRKLLQGYMVAAVMSEAFGGKGVPEGQTIGAAIEAQRTMLEAKAREEQEKAALKAQAKKEKEEAIAKMNNAVDAVLLTFKYTPADASARRYSGSFDISVGFRNKTDKEISGVKGVVILKDMFGEVIKMVKLSNDESIPAKGKSVYRGSIDFNQFRDSDNKLRSIDPEKMKFEWTPEVYIFDDGSKLEAAL</sequence>
<accession>A0ABD7EJF1</accession>
<keyword evidence="1" id="KW-0175">Coiled coil</keyword>
<name>A0ABD7EJF1_AERJA</name>
<evidence type="ECO:0000313" key="2">
    <source>
        <dbReference type="EMBL" id="QWL61224.1"/>
    </source>
</evidence>
<dbReference type="EMBL" id="CP053881">
    <property type="protein sequence ID" value="QWL61224.1"/>
    <property type="molecule type" value="Genomic_DNA"/>
</dbReference>
<evidence type="ECO:0000256" key="1">
    <source>
        <dbReference type="SAM" id="Coils"/>
    </source>
</evidence>
<gene>
    <name evidence="2" type="ORF">HQ399_02730</name>
</gene>
<dbReference type="PROSITE" id="PS51257">
    <property type="entry name" value="PROKAR_LIPOPROTEIN"/>
    <property type="match status" value="1"/>
</dbReference>
<feature type="coiled-coil region" evidence="1">
    <location>
        <begin position="93"/>
        <end position="124"/>
    </location>
</feature>
<evidence type="ECO:0008006" key="4">
    <source>
        <dbReference type="Google" id="ProtNLM"/>
    </source>
</evidence>
<dbReference type="Proteomes" id="UP000679312">
    <property type="component" value="Chromosome"/>
</dbReference>
<evidence type="ECO:0000313" key="3">
    <source>
        <dbReference type="Proteomes" id="UP000679312"/>
    </source>
</evidence>
<protein>
    <recommendedName>
        <fullName evidence="4">Lipoprotein</fullName>
    </recommendedName>
</protein>
<dbReference type="RefSeq" id="WP_215802837.1">
    <property type="nucleotide sequence ID" value="NZ_CP053881.1"/>
</dbReference>
<reference evidence="2 3" key="1">
    <citation type="journal article" date="2021" name="Front. Microbiol.">
        <title>Prevalence and Genetic Analysis of Chromosomal mcr-3/7 in Aeromonas From U.S. Animal-Derived Samples.</title>
        <authorList>
            <person name="Wang Y."/>
            <person name="Hou N."/>
            <person name="Rasooly R."/>
            <person name="Gu Y."/>
            <person name="He X."/>
        </authorList>
    </citation>
    <scope>NUCLEOTIDE SEQUENCE [LARGE SCALE GENOMIC DNA]</scope>
    <source>
        <strain evidence="2 3">4608</strain>
    </source>
</reference>
<proteinExistence type="predicted"/>